<protein>
    <recommendedName>
        <fullName evidence="3">TonB-dependent receptor plug domain-containing protein</fullName>
    </recommendedName>
</protein>
<proteinExistence type="predicted"/>
<gene>
    <name evidence="1" type="ORF">F0145_23935</name>
</gene>
<accession>A0A5M6CYY7</accession>
<evidence type="ECO:0008006" key="3">
    <source>
        <dbReference type="Google" id="ProtNLM"/>
    </source>
</evidence>
<dbReference type="EMBL" id="VWSF01000031">
    <property type="protein sequence ID" value="KAA5539640.1"/>
    <property type="molecule type" value="Genomic_DNA"/>
</dbReference>
<organism evidence="1 2">
    <name type="scientific">Adhaeribacter rhizoryzae</name>
    <dbReference type="NCBI Taxonomy" id="2607907"/>
    <lineage>
        <taxon>Bacteria</taxon>
        <taxon>Pseudomonadati</taxon>
        <taxon>Bacteroidota</taxon>
        <taxon>Cytophagia</taxon>
        <taxon>Cytophagales</taxon>
        <taxon>Hymenobacteraceae</taxon>
        <taxon>Adhaeribacter</taxon>
    </lineage>
</organism>
<evidence type="ECO:0000313" key="2">
    <source>
        <dbReference type="Proteomes" id="UP000323426"/>
    </source>
</evidence>
<reference evidence="1 2" key="1">
    <citation type="submission" date="2019-09" db="EMBL/GenBank/DDBJ databases">
        <title>Genome sequence and assembly of Adhaeribacter sp.</title>
        <authorList>
            <person name="Chhetri G."/>
        </authorList>
    </citation>
    <scope>NUCLEOTIDE SEQUENCE [LARGE SCALE GENOMIC DNA]</scope>
    <source>
        <strain evidence="1 2">DK36</strain>
    </source>
</reference>
<dbReference type="RefSeq" id="WP_150092812.1">
    <property type="nucleotide sequence ID" value="NZ_VWSF01000031.1"/>
</dbReference>
<keyword evidence="2" id="KW-1185">Reference proteome</keyword>
<evidence type="ECO:0000313" key="1">
    <source>
        <dbReference type="EMBL" id="KAA5539640.1"/>
    </source>
</evidence>
<dbReference type="Proteomes" id="UP000323426">
    <property type="component" value="Unassembled WGS sequence"/>
</dbReference>
<name>A0A5M6CYY7_9BACT</name>
<dbReference type="AlphaFoldDB" id="A0A5M6CYY7"/>
<sequence length="188" mass="20782">MKAVFLFITLYAIGFADLFGQTLSKNYVDKWIVETFSTTEIDSNALYILNGFPIDTDSIENKLSSYLQSDLILIDYLDKATTENMVFCTPARGIVLLTTKGNQNKKIIRKNFSKAVNQFSNSYSNLGTSEELPVLIINGHQVKSSESTSVLKSLRKADVLGINIIGRPVSKQLYGENGKNGLVVISAK</sequence>
<comment type="caution">
    <text evidence="1">The sequence shown here is derived from an EMBL/GenBank/DDBJ whole genome shotgun (WGS) entry which is preliminary data.</text>
</comment>